<dbReference type="OrthoDB" id="6702865at2759"/>
<proteinExistence type="predicted"/>
<gene>
    <name evidence="3" type="ORF">CALMAC_LOCUS8247</name>
</gene>
<protein>
    <submittedName>
        <fullName evidence="3">Uncharacterized protein</fullName>
    </submittedName>
</protein>
<sequence>MSPVNTVSCLILIVALPFLAAMIALYITCILRAQRKPTDDLICDSVSENLVSIIRLVYDDQLDVYKSACFAVKASDSTALAAPDCFKGEDRFMDLNDLMKVYFVSSGSSSWLNRPSIQDIVQITEQSTCINGTVQMMKLIRVDGSFTECIKGNKSGAAHQRTDDPSSNAALDDLLKNSTLSLTYREMMLPQTDPICKGYTSGVFFNGNEPVAVIKPNCRSDDSDLLEDEYRKISKSSGTRFSKNESYQSTFQDHDL</sequence>
<dbReference type="Proteomes" id="UP000410492">
    <property type="component" value="Unassembled WGS sequence"/>
</dbReference>
<accession>A0A653CDQ9</accession>
<evidence type="ECO:0000256" key="1">
    <source>
        <dbReference type="SAM" id="MobiDB-lite"/>
    </source>
</evidence>
<organism evidence="3 4">
    <name type="scientific">Callosobruchus maculatus</name>
    <name type="common">Southern cowpea weevil</name>
    <name type="synonym">Pulse bruchid</name>
    <dbReference type="NCBI Taxonomy" id="64391"/>
    <lineage>
        <taxon>Eukaryota</taxon>
        <taxon>Metazoa</taxon>
        <taxon>Ecdysozoa</taxon>
        <taxon>Arthropoda</taxon>
        <taxon>Hexapoda</taxon>
        <taxon>Insecta</taxon>
        <taxon>Pterygota</taxon>
        <taxon>Neoptera</taxon>
        <taxon>Endopterygota</taxon>
        <taxon>Coleoptera</taxon>
        <taxon>Polyphaga</taxon>
        <taxon>Cucujiformia</taxon>
        <taxon>Chrysomeloidea</taxon>
        <taxon>Chrysomelidae</taxon>
        <taxon>Bruchinae</taxon>
        <taxon>Bruchini</taxon>
        <taxon>Callosobruchus</taxon>
    </lineage>
</organism>
<feature type="compositionally biased region" description="Polar residues" evidence="1">
    <location>
        <begin position="235"/>
        <end position="256"/>
    </location>
</feature>
<name>A0A653CDQ9_CALMS</name>
<feature type="region of interest" description="Disordered" evidence="1">
    <location>
        <begin position="234"/>
        <end position="256"/>
    </location>
</feature>
<keyword evidence="2" id="KW-1133">Transmembrane helix</keyword>
<evidence type="ECO:0000313" key="4">
    <source>
        <dbReference type="Proteomes" id="UP000410492"/>
    </source>
</evidence>
<evidence type="ECO:0000256" key="2">
    <source>
        <dbReference type="SAM" id="Phobius"/>
    </source>
</evidence>
<keyword evidence="2" id="KW-0472">Membrane</keyword>
<keyword evidence="4" id="KW-1185">Reference proteome</keyword>
<feature type="transmembrane region" description="Helical" evidence="2">
    <location>
        <begin position="7"/>
        <end position="27"/>
    </location>
</feature>
<dbReference type="EMBL" id="CAACVG010007544">
    <property type="protein sequence ID" value="VEN45998.1"/>
    <property type="molecule type" value="Genomic_DNA"/>
</dbReference>
<evidence type="ECO:0000313" key="3">
    <source>
        <dbReference type="EMBL" id="VEN45998.1"/>
    </source>
</evidence>
<reference evidence="3 4" key="1">
    <citation type="submission" date="2019-01" db="EMBL/GenBank/DDBJ databases">
        <authorList>
            <person name="Sayadi A."/>
        </authorList>
    </citation>
    <scope>NUCLEOTIDE SEQUENCE [LARGE SCALE GENOMIC DNA]</scope>
</reference>
<dbReference type="AlphaFoldDB" id="A0A653CDQ9"/>
<keyword evidence="2" id="KW-0812">Transmembrane</keyword>